<dbReference type="SMART" id="SM00653">
    <property type="entry name" value="eIF2B_5"/>
    <property type="match status" value="1"/>
</dbReference>
<evidence type="ECO:0000256" key="3">
    <source>
        <dbReference type="ARBA" id="ARBA00022917"/>
    </source>
</evidence>
<protein>
    <recommendedName>
        <fullName evidence="6">Eukaryotic translation initiation factor 2 subunit beta</fullName>
    </recommendedName>
</protein>
<feature type="domain" description="Translation initiation factor IF2/IF5" evidence="8">
    <location>
        <begin position="127"/>
        <end position="236"/>
    </location>
</feature>
<dbReference type="FunFam" id="3.30.30.170:FF:000001">
    <property type="entry name" value="Eukaryotic translation initiation factor 2 subunit"/>
    <property type="match status" value="1"/>
</dbReference>
<dbReference type="PANTHER" id="PTHR23001">
    <property type="entry name" value="EUKARYOTIC TRANSLATION INITIATION FACTOR"/>
    <property type="match status" value="1"/>
</dbReference>
<keyword evidence="7" id="KW-0472">Membrane</keyword>
<evidence type="ECO:0000256" key="1">
    <source>
        <dbReference type="ARBA" id="ARBA00010397"/>
    </source>
</evidence>
<dbReference type="InterPro" id="IPR016189">
    <property type="entry name" value="Transl_init_fac_IF2/IF5_N"/>
</dbReference>
<sequence>MNQFLPSISTSALMTDTVSNTTGLHSLSVIFCATIIFFVSVNEGGINFFLGLTKNKGSVGTSKLFNYDSDAAGAMYVDFGEDEEEDVVIQQSGYPLEGNEHDYEYKELLQRVYSFLLEHNPQLAEDKRRSVLRPPLIFSEGSTQTVFVNIMDLCKTMHRRPEQLVNFLLIKLGTSGSLDEENRLIIRGRFAPKSLEDLLQRYINEYVLCNICRTPDTILSKENHIFLLQCELCGSERSVAPIGAGYGTRSERRKTGT</sequence>
<name>A0A803MI41_CHEQI</name>
<keyword evidence="10" id="KW-1185">Reference proteome</keyword>
<dbReference type="Gene3D" id="3.30.30.170">
    <property type="match status" value="1"/>
</dbReference>
<dbReference type="PANTHER" id="PTHR23001:SF3">
    <property type="entry name" value="EUKARYOTIC TRANSLATION INITIATION FACTOR 2 SUBUNIT 2"/>
    <property type="match status" value="1"/>
</dbReference>
<dbReference type="InterPro" id="IPR016190">
    <property type="entry name" value="Transl_init_fac_IF2/IF5_Zn-bd"/>
</dbReference>
<keyword evidence="7" id="KW-0812">Transmembrane</keyword>
<evidence type="ECO:0000259" key="8">
    <source>
        <dbReference type="SMART" id="SM00653"/>
    </source>
</evidence>
<dbReference type="GO" id="GO:0001731">
    <property type="term" value="P:formation of translation preinitiation complex"/>
    <property type="evidence" value="ECO:0007669"/>
    <property type="project" value="TreeGrafter"/>
</dbReference>
<dbReference type="Gramene" id="AUR62029789-RA">
    <property type="protein sequence ID" value="AUR62029789-RA:cds"/>
    <property type="gene ID" value="AUR62029789"/>
</dbReference>
<dbReference type="SUPFAM" id="SSF75689">
    <property type="entry name" value="Zinc-binding domain of translation initiation factor 2 beta"/>
    <property type="match status" value="1"/>
</dbReference>
<comment type="subunit">
    <text evidence="5">Eukaryotic translation initiation factor 2 eIF2 is a heterotrimeric complex composed of an alpha, a beta and a gamma subunit.</text>
</comment>
<dbReference type="GO" id="GO:0005850">
    <property type="term" value="C:eukaryotic translation initiation factor 2 complex"/>
    <property type="evidence" value="ECO:0007669"/>
    <property type="project" value="TreeGrafter"/>
</dbReference>
<evidence type="ECO:0000256" key="7">
    <source>
        <dbReference type="SAM" id="Phobius"/>
    </source>
</evidence>
<reference evidence="9" key="1">
    <citation type="journal article" date="2017" name="Nature">
        <title>The genome of Chenopodium quinoa.</title>
        <authorList>
            <person name="Jarvis D.E."/>
            <person name="Ho Y.S."/>
            <person name="Lightfoot D.J."/>
            <person name="Schmoeckel S.M."/>
            <person name="Li B."/>
            <person name="Borm T.J.A."/>
            <person name="Ohyanagi H."/>
            <person name="Mineta K."/>
            <person name="Michell C.T."/>
            <person name="Saber N."/>
            <person name="Kharbatia N.M."/>
            <person name="Rupper R.R."/>
            <person name="Sharp A.R."/>
            <person name="Dally N."/>
            <person name="Boughton B.A."/>
            <person name="Woo Y.H."/>
            <person name="Gao G."/>
            <person name="Schijlen E.G.W.M."/>
            <person name="Guo X."/>
            <person name="Momin A.A."/>
            <person name="Negrao S."/>
            <person name="Al-Babili S."/>
            <person name="Gehring C."/>
            <person name="Roessner U."/>
            <person name="Jung C."/>
            <person name="Murphy K."/>
            <person name="Arold S.T."/>
            <person name="Gojobori T."/>
            <person name="van der Linden C.G."/>
            <person name="van Loo E.N."/>
            <person name="Jellen E.N."/>
            <person name="Maughan P.J."/>
            <person name="Tester M."/>
        </authorList>
    </citation>
    <scope>NUCLEOTIDE SEQUENCE [LARGE SCALE GENOMIC DNA]</scope>
    <source>
        <strain evidence="9">cv. PI 614886</strain>
    </source>
</reference>
<accession>A0A803MI41</accession>
<evidence type="ECO:0000256" key="4">
    <source>
        <dbReference type="ARBA" id="ARBA00054872"/>
    </source>
</evidence>
<dbReference type="InterPro" id="IPR045196">
    <property type="entry name" value="IF2/IF5"/>
</dbReference>
<comment type="similarity">
    <text evidence="1">Belongs to the eIF-2-beta/eIF-5 family.</text>
</comment>
<dbReference type="AlphaFoldDB" id="A0A803MI41"/>
<keyword evidence="7" id="KW-1133">Transmembrane helix</keyword>
<evidence type="ECO:0000313" key="10">
    <source>
        <dbReference type="Proteomes" id="UP000596660"/>
    </source>
</evidence>
<dbReference type="GO" id="GO:0003743">
    <property type="term" value="F:translation initiation factor activity"/>
    <property type="evidence" value="ECO:0007669"/>
    <property type="project" value="UniProtKB-KW"/>
</dbReference>
<feature type="transmembrane region" description="Helical" evidence="7">
    <location>
        <begin position="23"/>
        <end position="41"/>
    </location>
</feature>
<reference evidence="9" key="2">
    <citation type="submission" date="2021-03" db="UniProtKB">
        <authorList>
            <consortium name="EnsemblPlants"/>
        </authorList>
    </citation>
    <scope>IDENTIFICATION</scope>
</reference>
<dbReference type="InterPro" id="IPR002735">
    <property type="entry name" value="Transl_init_fac_IF2/IF5_dom"/>
</dbReference>
<organism evidence="9 10">
    <name type="scientific">Chenopodium quinoa</name>
    <name type="common">Quinoa</name>
    <dbReference type="NCBI Taxonomy" id="63459"/>
    <lineage>
        <taxon>Eukaryota</taxon>
        <taxon>Viridiplantae</taxon>
        <taxon>Streptophyta</taxon>
        <taxon>Embryophyta</taxon>
        <taxon>Tracheophyta</taxon>
        <taxon>Spermatophyta</taxon>
        <taxon>Magnoliopsida</taxon>
        <taxon>eudicotyledons</taxon>
        <taxon>Gunneridae</taxon>
        <taxon>Pentapetalae</taxon>
        <taxon>Caryophyllales</taxon>
        <taxon>Chenopodiaceae</taxon>
        <taxon>Chenopodioideae</taxon>
        <taxon>Atripliceae</taxon>
        <taxon>Chenopodium</taxon>
    </lineage>
</organism>
<evidence type="ECO:0000256" key="5">
    <source>
        <dbReference type="ARBA" id="ARBA00063900"/>
    </source>
</evidence>
<evidence type="ECO:0000313" key="9">
    <source>
        <dbReference type="EnsemblPlants" id="AUR62029789-RA:cds"/>
    </source>
</evidence>
<dbReference type="Pfam" id="PF01873">
    <property type="entry name" value="eIF-5_eIF-2B"/>
    <property type="match status" value="1"/>
</dbReference>
<dbReference type="EnsemblPlants" id="AUR62029789-RA">
    <property type="protein sequence ID" value="AUR62029789-RA:cds"/>
    <property type="gene ID" value="AUR62029789"/>
</dbReference>
<evidence type="ECO:0000256" key="6">
    <source>
        <dbReference type="ARBA" id="ARBA00073542"/>
    </source>
</evidence>
<keyword evidence="2" id="KW-0396">Initiation factor</keyword>
<dbReference type="GO" id="GO:0003729">
    <property type="term" value="F:mRNA binding"/>
    <property type="evidence" value="ECO:0007669"/>
    <property type="project" value="TreeGrafter"/>
</dbReference>
<dbReference type="Proteomes" id="UP000596660">
    <property type="component" value="Unplaced"/>
</dbReference>
<dbReference type="GO" id="GO:0031369">
    <property type="term" value="F:translation initiation factor binding"/>
    <property type="evidence" value="ECO:0007669"/>
    <property type="project" value="TreeGrafter"/>
</dbReference>
<evidence type="ECO:0000256" key="2">
    <source>
        <dbReference type="ARBA" id="ARBA00022540"/>
    </source>
</evidence>
<comment type="function">
    <text evidence="4">Component of the eIF2 complex that functions in the early steps of protein synthesis by forming a ternary complex with GTP and initiator tRNA. This complex binds to a 40S ribosomal subunit, followed by mRNA binding to form a 43S pre-initiation complex (43S PIC). Junction of the 60S ribosomal subunit to form the 80S initiation complex is preceded by hydrolysis of the GTP bound to eIF2 and release of an eIF2-GDP binary complex. In order for eIF2 to recycle and catalyze another round of initiation, the GDP bound to eIF2 must exchange with GTP by way of a reaction catalyzed by eIF2B.</text>
</comment>
<dbReference type="SUPFAM" id="SSF100966">
    <property type="entry name" value="Translation initiation factor 2 beta, aIF2beta, N-terminal domain"/>
    <property type="match status" value="1"/>
</dbReference>
<keyword evidence="3" id="KW-0648">Protein biosynthesis</keyword>
<proteinExistence type="inferred from homology"/>